<dbReference type="Proteomes" id="UP001158576">
    <property type="component" value="Chromosome 1"/>
</dbReference>
<dbReference type="PROSITE" id="PS51827">
    <property type="entry name" value="XTBD"/>
    <property type="match status" value="1"/>
</dbReference>
<accession>A0ABN7SR29</accession>
<evidence type="ECO:0000313" key="4">
    <source>
        <dbReference type="Proteomes" id="UP001158576"/>
    </source>
</evidence>
<evidence type="ECO:0000256" key="1">
    <source>
        <dbReference type="ARBA" id="ARBA00010053"/>
    </source>
</evidence>
<dbReference type="EMBL" id="OU015566">
    <property type="protein sequence ID" value="CAG5105770.1"/>
    <property type="molecule type" value="Genomic_DNA"/>
</dbReference>
<name>A0ABN7SR29_OIKDI</name>
<evidence type="ECO:0000259" key="2">
    <source>
        <dbReference type="PROSITE" id="PS51827"/>
    </source>
</evidence>
<dbReference type="PANTHER" id="PTHR48430">
    <property type="entry name" value="PARTNER OF XRN-2 PROTEIN 1"/>
    <property type="match status" value="1"/>
</dbReference>
<organism evidence="3 4">
    <name type="scientific">Oikopleura dioica</name>
    <name type="common">Tunicate</name>
    <dbReference type="NCBI Taxonomy" id="34765"/>
    <lineage>
        <taxon>Eukaryota</taxon>
        <taxon>Metazoa</taxon>
        <taxon>Chordata</taxon>
        <taxon>Tunicata</taxon>
        <taxon>Appendicularia</taxon>
        <taxon>Copelata</taxon>
        <taxon>Oikopleuridae</taxon>
        <taxon>Oikopleura</taxon>
    </lineage>
</organism>
<dbReference type="PANTHER" id="PTHR48430:SF1">
    <property type="entry name" value="PARTNER OF XRN-2 PROTEIN 1"/>
    <property type="match status" value="1"/>
</dbReference>
<feature type="domain" description="XRN2-binding (XTBD)" evidence="2">
    <location>
        <begin position="19"/>
        <end position="108"/>
    </location>
</feature>
<keyword evidence="4" id="KW-1185">Reference proteome</keyword>
<proteinExistence type="inferred from homology"/>
<reference evidence="3 4" key="1">
    <citation type="submission" date="2021-04" db="EMBL/GenBank/DDBJ databases">
        <authorList>
            <person name="Bliznina A."/>
        </authorList>
    </citation>
    <scope>NUCLEOTIDE SEQUENCE [LARGE SCALE GENOMIC DNA]</scope>
</reference>
<gene>
    <name evidence="3" type="ORF">OKIOD_LOCUS11202</name>
</gene>
<comment type="similarity">
    <text evidence="1">Belongs to the CARF family.</text>
</comment>
<sequence length="274" mass="31307">MTSAVESLISSAKSKDDQIDRLRGSMEAERHWLARKQFLLKNWDDYTDENREKLECLSQCWSGLHFLGVGYPLQVVEKIREMSFGLPNMSDMLKDADREIHSREVRRRRDEQAKVITLDNQNSRKRPAEGDLPPPVKPNAKHIGLFLNLSSYCRKQGEEAKLAHCVSMQKQRVTFLSEECPPEQIEEMEKFYERPISACDEVVEISIINTFIAQAVAPTREEAKRLATEQAIKILQKTPLVVVSCHRKKANGKIVSELCVSNSRGAKGKVNHFI</sequence>
<evidence type="ECO:0000313" key="3">
    <source>
        <dbReference type="EMBL" id="CAG5105770.1"/>
    </source>
</evidence>
<dbReference type="InterPro" id="IPR021859">
    <property type="entry name" value="XTBD"/>
</dbReference>
<protein>
    <submittedName>
        <fullName evidence="3">Oidioi.mRNA.OKI2018_I69.chr1.g2437.t1.cds</fullName>
    </submittedName>
</protein>
<dbReference type="Pfam" id="PF11952">
    <property type="entry name" value="XTBD"/>
    <property type="match status" value="1"/>
</dbReference>